<dbReference type="Pfam" id="PF01494">
    <property type="entry name" value="FAD_binding_3"/>
    <property type="match status" value="1"/>
</dbReference>
<dbReference type="SUPFAM" id="SSF52833">
    <property type="entry name" value="Thioredoxin-like"/>
    <property type="match status" value="1"/>
</dbReference>
<dbReference type="PRINTS" id="PR00420">
    <property type="entry name" value="RNGMNOXGNASE"/>
</dbReference>
<dbReference type="InterPro" id="IPR038220">
    <property type="entry name" value="PHOX_C_sf"/>
</dbReference>
<organism evidence="8 9">
    <name type="scientific">Favolaschia claudopus</name>
    <dbReference type="NCBI Taxonomy" id="2862362"/>
    <lineage>
        <taxon>Eukaryota</taxon>
        <taxon>Fungi</taxon>
        <taxon>Dikarya</taxon>
        <taxon>Basidiomycota</taxon>
        <taxon>Agaricomycotina</taxon>
        <taxon>Agaricomycetes</taxon>
        <taxon>Agaricomycetidae</taxon>
        <taxon>Agaricales</taxon>
        <taxon>Marasmiineae</taxon>
        <taxon>Mycenaceae</taxon>
        <taxon>Favolaschia</taxon>
    </lineage>
</organism>
<dbReference type="Proteomes" id="UP001362999">
    <property type="component" value="Unassembled WGS sequence"/>
</dbReference>
<dbReference type="GO" id="GO:0016709">
    <property type="term" value="F:oxidoreductase activity, acting on paired donors, with incorporation or reduction of molecular oxygen, NAD(P)H as one donor, and incorporation of one atom of oxygen"/>
    <property type="evidence" value="ECO:0007669"/>
    <property type="project" value="UniProtKB-ARBA"/>
</dbReference>
<evidence type="ECO:0000256" key="1">
    <source>
        <dbReference type="ARBA" id="ARBA00001974"/>
    </source>
</evidence>
<evidence type="ECO:0000259" key="7">
    <source>
        <dbReference type="Pfam" id="PF07976"/>
    </source>
</evidence>
<dbReference type="PANTHER" id="PTHR43004:SF19">
    <property type="entry name" value="BINDING MONOOXYGENASE, PUTATIVE (JCVI)-RELATED"/>
    <property type="match status" value="1"/>
</dbReference>
<keyword evidence="9" id="KW-1185">Reference proteome</keyword>
<dbReference type="GO" id="GO:0071949">
    <property type="term" value="F:FAD binding"/>
    <property type="evidence" value="ECO:0007669"/>
    <property type="project" value="InterPro"/>
</dbReference>
<dbReference type="Gene3D" id="3.40.30.20">
    <property type="match status" value="1"/>
</dbReference>
<evidence type="ECO:0000256" key="3">
    <source>
        <dbReference type="ARBA" id="ARBA00022630"/>
    </source>
</evidence>
<dbReference type="InterPro" id="IPR012941">
    <property type="entry name" value="Phe_hydrox_C_dim_dom"/>
</dbReference>
<evidence type="ECO:0000259" key="6">
    <source>
        <dbReference type="Pfam" id="PF01494"/>
    </source>
</evidence>
<accession>A0AAW0A6R8</accession>
<dbReference type="PANTHER" id="PTHR43004">
    <property type="entry name" value="TRK SYSTEM POTASSIUM UPTAKE PROTEIN"/>
    <property type="match status" value="1"/>
</dbReference>
<dbReference type="AlphaFoldDB" id="A0AAW0A6R8"/>
<comment type="similarity">
    <text evidence="2">Belongs to the PheA/TfdB FAD monooxygenase family.</text>
</comment>
<keyword evidence="4" id="KW-0274">FAD</keyword>
<dbReference type="InterPro" id="IPR036249">
    <property type="entry name" value="Thioredoxin-like_sf"/>
</dbReference>
<evidence type="ECO:0000256" key="2">
    <source>
        <dbReference type="ARBA" id="ARBA00007801"/>
    </source>
</evidence>
<comment type="caution">
    <text evidence="8">The sequence shown here is derived from an EMBL/GenBank/DDBJ whole genome shotgun (WGS) entry which is preliminary data.</text>
</comment>
<feature type="domain" description="FAD-binding" evidence="6">
    <location>
        <begin position="4"/>
        <end position="356"/>
    </location>
</feature>
<name>A0AAW0A6R8_9AGAR</name>
<dbReference type="InterPro" id="IPR050641">
    <property type="entry name" value="RIFMO-like"/>
</dbReference>
<sequence length="560" mass="61295">MDKSSVLIVGAGPSGLVLALILLKCGVSVRIIDKQTSHSKGSRGAAIQPRTLELYDILGILPDVLKAKAGEPLRPSIAKYEHGETNPAMFVKVVDIVEPSPDTPYPNTYYVDQEIHEEILRSHLQRLSCTVELGSEFRGLEQFPGHVVAHMEKTDSVGNKVKETASFDWLVGTDGARSVVRKQIGIEYAGETRAQCIAIGDIVVEQGVDPKFWHMWDESPNSIIFRPSGVKDLSFMFFYTGRSEELVDKPITRQEFVDRFYEITGRHDVRFGPAPWLSNYRPNMRMVKHMQVGRVFLAGDAAHCHSPTGGQGLNSGVHDAFNLGWKLALVHKGHASQTLLATYDQERIRVITHMLKVTTELHDSSLHRLHAGEKMTNESWARGGDIQMMGINYSGSPIILQEPDAVAGISNPYSRPIGSGPADVQAAYRAPDAPGLVFIGSGESENGKTTTLFSVFSVKVHTVLLFGSDEDCGEHVLEVTTRLPVGVAQAVRVFPHGGKSLSGFSSYEVILEDRDGHAYAGYGVPFNKLTAVVVRPDGVVGAVASGTDGVERYFRNFCQI</sequence>
<evidence type="ECO:0000256" key="5">
    <source>
        <dbReference type="ARBA" id="ARBA00023002"/>
    </source>
</evidence>
<proteinExistence type="inferred from homology"/>
<dbReference type="EMBL" id="JAWWNJ010000081">
    <property type="protein sequence ID" value="KAK7001797.1"/>
    <property type="molecule type" value="Genomic_DNA"/>
</dbReference>
<evidence type="ECO:0000313" key="9">
    <source>
        <dbReference type="Proteomes" id="UP001362999"/>
    </source>
</evidence>
<gene>
    <name evidence="8" type="ORF">R3P38DRAFT_3044520</name>
</gene>
<dbReference type="Gene3D" id="3.30.70.2450">
    <property type="match status" value="1"/>
</dbReference>
<keyword evidence="5" id="KW-0560">Oxidoreductase</keyword>
<evidence type="ECO:0000256" key="4">
    <source>
        <dbReference type="ARBA" id="ARBA00022827"/>
    </source>
</evidence>
<evidence type="ECO:0000313" key="8">
    <source>
        <dbReference type="EMBL" id="KAK7001797.1"/>
    </source>
</evidence>
<dbReference type="InterPro" id="IPR002938">
    <property type="entry name" value="FAD-bd"/>
</dbReference>
<dbReference type="Pfam" id="PF07976">
    <property type="entry name" value="Phe_hydrox_dim"/>
    <property type="match status" value="1"/>
</dbReference>
<reference evidence="8 9" key="1">
    <citation type="journal article" date="2024" name="J Genomics">
        <title>Draft genome sequencing and assembly of Favolaschia claudopus CIRM-BRFM 2984 isolated from oak limbs.</title>
        <authorList>
            <person name="Navarro D."/>
            <person name="Drula E."/>
            <person name="Chaduli D."/>
            <person name="Cazenave R."/>
            <person name="Ahrendt S."/>
            <person name="Wang J."/>
            <person name="Lipzen A."/>
            <person name="Daum C."/>
            <person name="Barry K."/>
            <person name="Grigoriev I.V."/>
            <person name="Favel A."/>
            <person name="Rosso M.N."/>
            <person name="Martin F."/>
        </authorList>
    </citation>
    <scope>NUCLEOTIDE SEQUENCE [LARGE SCALE GENOMIC DNA]</scope>
    <source>
        <strain evidence="8 9">CIRM-BRFM 2984</strain>
    </source>
</reference>
<feature type="domain" description="Phenol hydroxylase-like C-terminal dimerisation" evidence="7">
    <location>
        <begin position="512"/>
        <end position="558"/>
    </location>
</feature>
<keyword evidence="3" id="KW-0285">Flavoprotein</keyword>
<dbReference type="Gene3D" id="3.50.50.60">
    <property type="entry name" value="FAD/NAD(P)-binding domain"/>
    <property type="match status" value="1"/>
</dbReference>
<comment type="cofactor">
    <cofactor evidence="1">
        <name>FAD</name>
        <dbReference type="ChEBI" id="CHEBI:57692"/>
    </cofactor>
</comment>
<dbReference type="InterPro" id="IPR036188">
    <property type="entry name" value="FAD/NAD-bd_sf"/>
</dbReference>
<protein>
    <submittedName>
        <fullName evidence="8">FAD-binding-3 domain-containing protein</fullName>
    </submittedName>
</protein>
<dbReference type="SUPFAM" id="SSF51905">
    <property type="entry name" value="FAD/NAD(P)-binding domain"/>
    <property type="match status" value="1"/>
</dbReference>